<keyword evidence="9 16" id="KW-0547">Nucleotide-binding</keyword>
<dbReference type="PROSITE" id="PS50011">
    <property type="entry name" value="PROTEIN_KINASE_DOM"/>
    <property type="match status" value="2"/>
</dbReference>
<dbReference type="InterPro" id="IPR001245">
    <property type="entry name" value="Ser-Thr/Tyr_kinase_cat_dom"/>
</dbReference>
<organism evidence="18 19">
    <name type="scientific">Acorus calamus</name>
    <name type="common">Sweet flag</name>
    <dbReference type="NCBI Taxonomy" id="4465"/>
    <lineage>
        <taxon>Eukaryota</taxon>
        <taxon>Viridiplantae</taxon>
        <taxon>Streptophyta</taxon>
        <taxon>Embryophyta</taxon>
        <taxon>Tracheophyta</taxon>
        <taxon>Spermatophyta</taxon>
        <taxon>Magnoliopsida</taxon>
        <taxon>Liliopsida</taxon>
        <taxon>Acoraceae</taxon>
        <taxon>Acorus</taxon>
    </lineage>
</organism>
<comment type="similarity">
    <text evidence="2">In the N-terminal section; belongs to the leguminous lectin family.</text>
</comment>
<evidence type="ECO:0000256" key="7">
    <source>
        <dbReference type="ARBA" id="ARBA00022692"/>
    </source>
</evidence>
<evidence type="ECO:0000256" key="4">
    <source>
        <dbReference type="ARBA" id="ARBA00022475"/>
    </source>
</evidence>
<reference evidence="18" key="2">
    <citation type="submission" date="2023-06" db="EMBL/GenBank/DDBJ databases">
        <authorList>
            <person name="Ma L."/>
            <person name="Liu K.-W."/>
            <person name="Li Z."/>
            <person name="Hsiao Y.-Y."/>
            <person name="Qi Y."/>
            <person name="Fu T."/>
            <person name="Tang G."/>
            <person name="Zhang D."/>
            <person name="Sun W.-H."/>
            <person name="Liu D.-K."/>
            <person name="Li Y."/>
            <person name="Chen G.-Z."/>
            <person name="Liu X.-D."/>
            <person name="Liao X.-Y."/>
            <person name="Jiang Y.-T."/>
            <person name="Yu X."/>
            <person name="Hao Y."/>
            <person name="Huang J."/>
            <person name="Zhao X.-W."/>
            <person name="Ke S."/>
            <person name="Chen Y.-Y."/>
            <person name="Wu W.-L."/>
            <person name="Hsu J.-L."/>
            <person name="Lin Y.-F."/>
            <person name="Huang M.-D."/>
            <person name="Li C.-Y."/>
            <person name="Huang L."/>
            <person name="Wang Z.-W."/>
            <person name="Zhao X."/>
            <person name="Zhong W.-Y."/>
            <person name="Peng D.-H."/>
            <person name="Ahmad S."/>
            <person name="Lan S."/>
            <person name="Zhang J.-S."/>
            <person name="Tsai W.-C."/>
            <person name="Van De Peer Y."/>
            <person name="Liu Z.-J."/>
        </authorList>
    </citation>
    <scope>NUCLEOTIDE SEQUENCE</scope>
    <source>
        <strain evidence="18">CP</strain>
        <tissue evidence="18">Leaves</tissue>
    </source>
</reference>
<dbReference type="GO" id="GO:0004674">
    <property type="term" value="F:protein serine/threonine kinase activity"/>
    <property type="evidence" value="ECO:0007669"/>
    <property type="project" value="UniProtKB-KW"/>
</dbReference>
<evidence type="ECO:0000259" key="17">
    <source>
        <dbReference type="PROSITE" id="PS50011"/>
    </source>
</evidence>
<dbReference type="PANTHER" id="PTHR27007">
    <property type="match status" value="1"/>
</dbReference>
<keyword evidence="13" id="KW-0472">Membrane</keyword>
<keyword evidence="12" id="KW-1133">Transmembrane helix</keyword>
<evidence type="ECO:0000256" key="15">
    <source>
        <dbReference type="ARBA" id="ARBA00023180"/>
    </source>
</evidence>
<dbReference type="InterPro" id="IPR050528">
    <property type="entry name" value="L-type_Lectin-RKs"/>
</dbReference>
<evidence type="ECO:0000256" key="12">
    <source>
        <dbReference type="ARBA" id="ARBA00022989"/>
    </source>
</evidence>
<dbReference type="Gene3D" id="3.30.200.20">
    <property type="entry name" value="Phosphorylase Kinase, domain 1"/>
    <property type="match status" value="2"/>
</dbReference>
<feature type="domain" description="Protein kinase" evidence="17">
    <location>
        <begin position="92"/>
        <end position="399"/>
    </location>
</feature>
<evidence type="ECO:0000256" key="10">
    <source>
        <dbReference type="ARBA" id="ARBA00022777"/>
    </source>
</evidence>
<proteinExistence type="inferred from homology"/>
<dbReference type="EMBL" id="JAUJYO010000006">
    <property type="protein sequence ID" value="KAK1315369.1"/>
    <property type="molecule type" value="Genomic_DNA"/>
</dbReference>
<evidence type="ECO:0000313" key="18">
    <source>
        <dbReference type="EMBL" id="KAK1315369.1"/>
    </source>
</evidence>
<evidence type="ECO:0000256" key="1">
    <source>
        <dbReference type="ARBA" id="ARBA00004251"/>
    </source>
</evidence>
<evidence type="ECO:0000256" key="3">
    <source>
        <dbReference type="ARBA" id="ARBA00010217"/>
    </source>
</evidence>
<evidence type="ECO:0000256" key="11">
    <source>
        <dbReference type="ARBA" id="ARBA00022840"/>
    </source>
</evidence>
<comment type="similarity">
    <text evidence="3">In the C-terminal section; belongs to the protein kinase superfamily. Ser/Thr protein kinase family.</text>
</comment>
<keyword evidence="7" id="KW-0812">Transmembrane</keyword>
<keyword evidence="15" id="KW-0325">Glycoprotein</keyword>
<sequence>MYAQLSRLCFTLPADAEEILPPEVHPKSPESPRHVRRPLVPFRSRRRRQKQVFYDIPGLIDSTAAAGEREKVTCDCPKIFTYNELYVASNGFSESELLGGGGFGRVYRAVLPSDGTVVAVKRVASKVNEEQIKKTFAAELSAVAQLRHRNLVRLRGWCVHDRQLLLVYDFMPNRSLDRCLFKGGSSTSPPPWETRRRIVTGLAAALFYLHDQLEAQIIHRDVKTNNVMLDSGFNARLGDFGLARWLEHSDDTEPPKKSYSIKGDRQFRATNTSGIGGTIGYLPPESLQRNRATTASAKTDVFGFGIVALEVASGRRAVDLSYPEEQLFLLDWVRSLSDDGAVLNAGDGRLPDNSYDLSEMQQLLHLGLLCTLHDPQSRPTMKWVMEVLSGSLIGQLPSLPSFKAQPLYITLSTKTVSANINTLIFNTTESGYGSIDHPVIDTPQEIPYAEIFAITDGFSESRMVAEMDFGTGYRGLLRNMYHVLVKRLDLKTSTALRSRFAMELLNLGRLRHRHLVQLRGWCTEQGEMLVVYDYLPGNLLSSLLFSHHHTHQRIVLPWHHRYNIVKSLASAMLYLHEEWDEQVIHRNITSSAIVLDLDMNPRLARFALAEFLTRNHTSHHHRQSPVQGIFGYMSPEYLGTGEATTAADIYSLGVVMLEIVTGRMAVDFRSPEVLLVNRVHRLVATGTPVMDVVDSRLDGEFNCQELVRLVKLGIVCTRSDPEQRPSARQIISILDGNDEFLKYEASCRLEGKEEWEEKNACYLSLINRIQALGIY</sequence>
<dbReference type="SUPFAM" id="SSF56112">
    <property type="entry name" value="Protein kinase-like (PK-like)"/>
    <property type="match status" value="2"/>
</dbReference>
<evidence type="ECO:0000256" key="14">
    <source>
        <dbReference type="ARBA" id="ARBA00023170"/>
    </source>
</evidence>
<dbReference type="InterPro" id="IPR017441">
    <property type="entry name" value="Protein_kinase_ATP_BS"/>
</dbReference>
<name>A0AAV9EQV9_ACOCL</name>
<keyword evidence="6" id="KW-0808">Transferase</keyword>
<dbReference type="Pfam" id="PF07714">
    <property type="entry name" value="PK_Tyr_Ser-Thr"/>
    <property type="match status" value="1"/>
</dbReference>
<accession>A0AAV9EQV9</accession>
<dbReference type="Pfam" id="PF00069">
    <property type="entry name" value="Pkinase"/>
    <property type="match status" value="1"/>
</dbReference>
<comment type="subcellular location">
    <subcellularLocation>
        <location evidence="1">Cell membrane</location>
        <topology evidence="1">Single-pass type I membrane protein</topology>
    </subcellularLocation>
</comment>
<keyword evidence="5" id="KW-0723">Serine/threonine-protein kinase</keyword>
<protein>
    <submittedName>
        <fullName evidence="18">Receptor like protein kinase S.2</fullName>
    </submittedName>
</protein>
<evidence type="ECO:0000256" key="6">
    <source>
        <dbReference type="ARBA" id="ARBA00022679"/>
    </source>
</evidence>
<reference evidence="18" key="1">
    <citation type="journal article" date="2023" name="Nat. Commun.">
        <title>Diploid and tetraploid genomes of Acorus and the evolution of monocots.</title>
        <authorList>
            <person name="Ma L."/>
            <person name="Liu K.W."/>
            <person name="Li Z."/>
            <person name="Hsiao Y.Y."/>
            <person name="Qi Y."/>
            <person name="Fu T."/>
            <person name="Tang G.D."/>
            <person name="Zhang D."/>
            <person name="Sun W.H."/>
            <person name="Liu D.K."/>
            <person name="Li Y."/>
            <person name="Chen G.Z."/>
            <person name="Liu X.D."/>
            <person name="Liao X.Y."/>
            <person name="Jiang Y.T."/>
            <person name="Yu X."/>
            <person name="Hao Y."/>
            <person name="Huang J."/>
            <person name="Zhao X.W."/>
            <person name="Ke S."/>
            <person name="Chen Y.Y."/>
            <person name="Wu W.L."/>
            <person name="Hsu J.L."/>
            <person name="Lin Y.F."/>
            <person name="Huang M.D."/>
            <person name="Li C.Y."/>
            <person name="Huang L."/>
            <person name="Wang Z.W."/>
            <person name="Zhao X."/>
            <person name="Zhong W.Y."/>
            <person name="Peng D.H."/>
            <person name="Ahmad S."/>
            <person name="Lan S."/>
            <person name="Zhang J.S."/>
            <person name="Tsai W.C."/>
            <person name="Van de Peer Y."/>
            <person name="Liu Z.J."/>
        </authorList>
    </citation>
    <scope>NUCLEOTIDE SEQUENCE</scope>
    <source>
        <strain evidence="18">CP</strain>
    </source>
</reference>
<evidence type="ECO:0000256" key="5">
    <source>
        <dbReference type="ARBA" id="ARBA00022527"/>
    </source>
</evidence>
<dbReference type="GO" id="GO:0005886">
    <property type="term" value="C:plasma membrane"/>
    <property type="evidence" value="ECO:0007669"/>
    <property type="project" value="UniProtKB-SubCell"/>
</dbReference>
<evidence type="ECO:0000256" key="13">
    <source>
        <dbReference type="ARBA" id="ARBA00023136"/>
    </source>
</evidence>
<feature type="binding site" evidence="16">
    <location>
        <position position="121"/>
    </location>
    <ligand>
        <name>ATP</name>
        <dbReference type="ChEBI" id="CHEBI:30616"/>
    </ligand>
</feature>
<dbReference type="InterPro" id="IPR008271">
    <property type="entry name" value="Ser/Thr_kinase_AS"/>
</dbReference>
<evidence type="ECO:0000256" key="2">
    <source>
        <dbReference type="ARBA" id="ARBA00008536"/>
    </source>
</evidence>
<evidence type="ECO:0000313" key="19">
    <source>
        <dbReference type="Proteomes" id="UP001180020"/>
    </source>
</evidence>
<comment type="caution">
    <text evidence="18">The sequence shown here is derived from an EMBL/GenBank/DDBJ whole genome shotgun (WGS) entry which is preliminary data.</text>
</comment>
<dbReference type="InterPro" id="IPR011009">
    <property type="entry name" value="Kinase-like_dom_sf"/>
</dbReference>
<dbReference type="PROSITE" id="PS00107">
    <property type="entry name" value="PROTEIN_KINASE_ATP"/>
    <property type="match status" value="1"/>
</dbReference>
<gene>
    <name evidence="18" type="primary">LECRKS2</name>
    <name evidence="18" type="ORF">QJS10_CPA06g01127</name>
</gene>
<dbReference type="FunFam" id="1.10.510.10:FF:000603">
    <property type="entry name" value="Receptor like protein kinase S.2"/>
    <property type="match status" value="1"/>
</dbReference>
<dbReference type="FunFam" id="1.10.510.10:FF:000240">
    <property type="entry name" value="Lectin-domain containing receptor kinase A4.3"/>
    <property type="match status" value="1"/>
</dbReference>
<dbReference type="GO" id="GO:0005524">
    <property type="term" value="F:ATP binding"/>
    <property type="evidence" value="ECO:0007669"/>
    <property type="project" value="UniProtKB-UniRule"/>
</dbReference>
<feature type="domain" description="Protein kinase" evidence="17">
    <location>
        <begin position="458"/>
        <end position="741"/>
    </location>
</feature>
<keyword evidence="14 18" id="KW-0675">Receptor</keyword>
<keyword evidence="11 16" id="KW-0067">ATP-binding</keyword>
<keyword evidence="8" id="KW-0732">Signal</keyword>
<keyword evidence="4" id="KW-1003">Cell membrane</keyword>
<evidence type="ECO:0000256" key="8">
    <source>
        <dbReference type="ARBA" id="ARBA00022729"/>
    </source>
</evidence>
<keyword evidence="10 18" id="KW-0418">Kinase</keyword>
<dbReference type="InterPro" id="IPR000719">
    <property type="entry name" value="Prot_kinase_dom"/>
</dbReference>
<dbReference type="SMART" id="SM00220">
    <property type="entry name" value="S_TKc"/>
    <property type="match status" value="2"/>
</dbReference>
<dbReference type="AlphaFoldDB" id="A0AAV9EQV9"/>
<keyword evidence="19" id="KW-1185">Reference proteome</keyword>
<dbReference type="GO" id="GO:0002229">
    <property type="term" value="P:defense response to oomycetes"/>
    <property type="evidence" value="ECO:0007669"/>
    <property type="project" value="UniProtKB-ARBA"/>
</dbReference>
<evidence type="ECO:0000256" key="9">
    <source>
        <dbReference type="ARBA" id="ARBA00022741"/>
    </source>
</evidence>
<dbReference type="PROSITE" id="PS00108">
    <property type="entry name" value="PROTEIN_KINASE_ST"/>
    <property type="match status" value="1"/>
</dbReference>
<dbReference type="Gene3D" id="1.10.510.10">
    <property type="entry name" value="Transferase(Phosphotransferase) domain 1"/>
    <property type="match status" value="2"/>
</dbReference>
<evidence type="ECO:0000256" key="16">
    <source>
        <dbReference type="PROSITE-ProRule" id="PRU10141"/>
    </source>
</evidence>
<dbReference type="Proteomes" id="UP001180020">
    <property type="component" value="Unassembled WGS sequence"/>
</dbReference>